<keyword evidence="9 10" id="KW-1208">Phospholipid metabolism</keyword>
<dbReference type="SMART" id="SM01207">
    <property type="entry name" value="G3P_acyltransf"/>
    <property type="match status" value="1"/>
</dbReference>
<sequence>MASIFVILLLGVGAFFVGGIPFGLIIARLLAHEDIRSVGSGNIGTTNVARSAGSTAGVLTLVCDAGKGFLSVCVARLILSSVVDGGSVALDLEGAYHWAISFVYACCVLGHIFSPFLHFHGGKGIAVGFGGGLALNWPMAVMAFLVFLALALPTQYVSLGSVGAAVAIGVFAIIFGEPPFSVLCILVVGTTVVWAHRENLSRLSQGSERKFSIGSKDFGEKPIEEDKEKPHIQHPSAKKAQLLGNQPQERRSVRREKGTR</sequence>
<keyword evidence="2 10" id="KW-0444">Lipid biosynthesis</keyword>
<comment type="caution">
    <text evidence="10">Lacks conserved residue(s) required for the propagation of feature annotation.</text>
</comment>
<feature type="transmembrane region" description="Helical" evidence="10">
    <location>
        <begin position="95"/>
        <end position="113"/>
    </location>
</feature>
<feature type="compositionally biased region" description="Basic and acidic residues" evidence="11">
    <location>
        <begin position="248"/>
        <end position="260"/>
    </location>
</feature>
<comment type="function">
    <text evidence="10">Catalyzes the transfer of an acyl group from acyl-phosphate (acyl-PO(4)) to glycerol-3-phosphate (G3P) to form lysophosphatidic acid (LPA). This enzyme utilizes acyl-phosphate as fatty acyl donor, but not acyl-CoA or acyl-ACP.</text>
</comment>
<evidence type="ECO:0000256" key="10">
    <source>
        <dbReference type="HAMAP-Rule" id="MF_01043"/>
    </source>
</evidence>
<name>A0A930YSR0_9ACTN</name>
<dbReference type="AlphaFoldDB" id="A0A930YSR0"/>
<evidence type="ECO:0000256" key="8">
    <source>
        <dbReference type="ARBA" id="ARBA00023209"/>
    </source>
</evidence>
<dbReference type="PANTHER" id="PTHR30309:SF0">
    <property type="entry name" value="GLYCEROL-3-PHOSPHATE ACYLTRANSFERASE-RELATED"/>
    <property type="match status" value="1"/>
</dbReference>
<evidence type="ECO:0000256" key="6">
    <source>
        <dbReference type="ARBA" id="ARBA00023098"/>
    </source>
</evidence>
<comment type="subcellular location">
    <subcellularLocation>
        <location evidence="10">Cell membrane</location>
        <topology evidence="10">Multi-pass membrane protein</topology>
    </subcellularLocation>
</comment>
<evidence type="ECO:0000256" key="1">
    <source>
        <dbReference type="ARBA" id="ARBA00022475"/>
    </source>
</evidence>
<keyword evidence="4 10" id="KW-0812">Transmembrane</keyword>
<keyword evidence="5 10" id="KW-1133">Transmembrane helix</keyword>
<gene>
    <name evidence="10 12" type="primary">plsY</name>
    <name evidence="12" type="ORF">HXK26_01685</name>
</gene>
<dbReference type="EC" id="2.3.1.275" evidence="10"/>
<evidence type="ECO:0000313" key="13">
    <source>
        <dbReference type="Proteomes" id="UP000698335"/>
    </source>
</evidence>
<keyword evidence="12" id="KW-0012">Acyltransferase</keyword>
<comment type="pathway">
    <text evidence="10">Lipid metabolism; phospholipid metabolism.</text>
</comment>
<keyword evidence="1 10" id="KW-1003">Cell membrane</keyword>
<comment type="subunit">
    <text evidence="10">Probably interacts with PlsX.</text>
</comment>
<keyword evidence="8 10" id="KW-0594">Phospholipid biosynthesis</keyword>
<proteinExistence type="inferred from homology"/>
<keyword evidence="3 10" id="KW-0808">Transferase</keyword>
<dbReference type="GO" id="GO:0043772">
    <property type="term" value="F:acyl-phosphate glycerol-3-phosphate acyltransferase activity"/>
    <property type="evidence" value="ECO:0007669"/>
    <property type="project" value="UniProtKB-UniRule"/>
</dbReference>
<dbReference type="NCBIfam" id="TIGR00023">
    <property type="entry name" value="glycerol-3-phosphate 1-O-acyltransferase PlsY"/>
    <property type="match status" value="1"/>
</dbReference>
<dbReference type="GO" id="GO:0005886">
    <property type="term" value="C:plasma membrane"/>
    <property type="evidence" value="ECO:0007669"/>
    <property type="project" value="UniProtKB-SubCell"/>
</dbReference>
<evidence type="ECO:0000256" key="3">
    <source>
        <dbReference type="ARBA" id="ARBA00022679"/>
    </source>
</evidence>
<dbReference type="InterPro" id="IPR003811">
    <property type="entry name" value="G3P_acylTferase_PlsY"/>
</dbReference>
<evidence type="ECO:0000256" key="5">
    <source>
        <dbReference type="ARBA" id="ARBA00022989"/>
    </source>
</evidence>
<dbReference type="Pfam" id="PF02660">
    <property type="entry name" value="G3P_acyltransf"/>
    <property type="match status" value="1"/>
</dbReference>
<comment type="catalytic activity">
    <reaction evidence="10">
        <text>an acyl phosphate + sn-glycerol 3-phosphate = a 1-acyl-sn-glycero-3-phosphate + phosphate</text>
        <dbReference type="Rhea" id="RHEA:34075"/>
        <dbReference type="ChEBI" id="CHEBI:43474"/>
        <dbReference type="ChEBI" id="CHEBI:57597"/>
        <dbReference type="ChEBI" id="CHEBI:57970"/>
        <dbReference type="ChEBI" id="CHEBI:59918"/>
        <dbReference type="EC" id="2.3.1.275"/>
    </reaction>
</comment>
<evidence type="ECO:0000256" key="7">
    <source>
        <dbReference type="ARBA" id="ARBA00023136"/>
    </source>
</evidence>
<evidence type="ECO:0000313" key="12">
    <source>
        <dbReference type="EMBL" id="MBF4807397.1"/>
    </source>
</evidence>
<dbReference type="HAMAP" id="MF_01043">
    <property type="entry name" value="PlsY"/>
    <property type="match status" value="1"/>
</dbReference>
<accession>A0A930YSR0</accession>
<dbReference type="EMBL" id="JABZGW010000039">
    <property type="protein sequence ID" value="MBF4807397.1"/>
    <property type="molecule type" value="Genomic_DNA"/>
</dbReference>
<organism evidence="12 13">
    <name type="scientific">Lancefieldella rimae</name>
    <dbReference type="NCBI Taxonomy" id="1383"/>
    <lineage>
        <taxon>Bacteria</taxon>
        <taxon>Bacillati</taxon>
        <taxon>Actinomycetota</taxon>
        <taxon>Coriobacteriia</taxon>
        <taxon>Coriobacteriales</taxon>
        <taxon>Atopobiaceae</taxon>
        <taxon>Lancefieldella</taxon>
    </lineage>
</organism>
<protein>
    <recommendedName>
        <fullName evidence="10">Glycerol-3-phosphate acyltransferase</fullName>
    </recommendedName>
    <alternativeName>
        <fullName evidence="10">Acyl-PO4 G3P acyltransferase</fullName>
    </alternativeName>
    <alternativeName>
        <fullName evidence="10">Acyl-phosphate--glycerol-3-phosphate acyltransferase</fullName>
    </alternativeName>
    <alternativeName>
        <fullName evidence="10">G3P acyltransferase</fullName>
        <shortName evidence="10">GPAT</shortName>
        <ecNumber evidence="10">2.3.1.275</ecNumber>
    </alternativeName>
    <alternativeName>
        <fullName evidence="10">Lysophosphatidic acid synthase</fullName>
        <shortName evidence="10">LPA synthase</shortName>
    </alternativeName>
</protein>
<keyword evidence="6 10" id="KW-0443">Lipid metabolism</keyword>
<feature type="compositionally biased region" description="Basic and acidic residues" evidence="11">
    <location>
        <begin position="212"/>
        <end position="231"/>
    </location>
</feature>
<comment type="similarity">
    <text evidence="10">Belongs to the PlsY family.</text>
</comment>
<dbReference type="GO" id="GO:0008654">
    <property type="term" value="P:phospholipid biosynthetic process"/>
    <property type="evidence" value="ECO:0007669"/>
    <property type="project" value="UniProtKB-UniRule"/>
</dbReference>
<evidence type="ECO:0000256" key="9">
    <source>
        <dbReference type="ARBA" id="ARBA00023264"/>
    </source>
</evidence>
<evidence type="ECO:0000256" key="4">
    <source>
        <dbReference type="ARBA" id="ARBA00022692"/>
    </source>
</evidence>
<feature type="transmembrane region" description="Helical" evidence="10">
    <location>
        <begin position="6"/>
        <end position="27"/>
    </location>
</feature>
<evidence type="ECO:0000256" key="11">
    <source>
        <dbReference type="SAM" id="MobiDB-lite"/>
    </source>
</evidence>
<feature type="region of interest" description="Disordered" evidence="11">
    <location>
        <begin position="212"/>
        <end position="260"/>
    </location>
</feature>
<dbReference type="Proteomes" id="UP000698335">
    <property type="component" value="Unassembled WGS sequence"/>
</dbReference>
<reference evidence="12" key="1">
    <citation type="submission" date="2020-04" db="EMBL/GenBank/DDBJ databases">
        <title>Deep metagenomics examines the oral microbiome during advanced dental caries in children, revealing novel taxa and co-occurrences with host molecules.</title>
        <authorList>
            <person name="Baker J.L."/>
            <person name="Morton J.T."/>
            <person name="Dinis M."/>
            <person name="Alvarez R."/>
            <person name="Tran N.C."/>
            <person name="Knight R."/>
            <person name="Edlund A."/>
        </authorList>
    </citation>
    <scope>NUCLEOTIDE SEQUENCE</scope>
    <source>
        <strain evidence="12">JCVI_38_bin.5</strain>
    </source>
</reference>
<feature type="transmembrane region" description="Helical" evidence="10">
    <location>
        <begin position="125"/>
        <end position="149"/>
    </location>
</feature>
<dbReference type="PANTHER" id="PTHR30309">
    <property type="entry name" value="INNER MEMBRANE PROTEIN YGIH"/>
    <property type="match status" value="1"/>
</dbReference>
<evidence type="ECO:0000256" key="2">
    <source>
        <dbReference type="ARBA" id="ARBA00022516"/>
    </source>
</evidence>
<comment type="caution">
    <text evidence="12">The sequence shown here is derived from an EMBL/GenBank/DDBJ whole genome shotgun (WGS) entry which is preliminary data.</text>
</comment>
<keyword evidence="7 10" id="KW-0472">Membrane</keyword>